<proteinExistence type="predicted"/>
<keyword evidence="3" id="KW-1185">Reference proteome</keyword>
<feature type="compositionally biased region" description="Basic residues" evidence="1">
    <location>
        <begin position="209"/>
        <end position="229"/>
    </location>
</feature>
<dbReference type="PANTHER" id="PTHR46940">
    <property type="entry name" value="NKAP DOMAIN-CONTAINING 1"/>
    <property type="match status" value="1"/>
</dbReference>
<reference evidence="2" key="2">
    <citation type="submission" date="2025-09" db="UniProtKB">
        <authorList>
            <consortium name="Ensembl"/>
        </authorList>
    </citation>
    <scope>IDENTIFICATION</scope>
</reference>
<feature type="compositionally biased region" description="Basic residues" evidence="1">
    <location>
        <begin position="247"/>
        <end position="257"/>
    </location>
</feature>
<dbReference type="InterPro" id="IPR043407">
    <property type="entry name" value="Nkap_D1"/>
</dbReference>
<feature type="region of interest" description="Disordered" evidence="1">
    <location>
        <begin position="74"/>
        <end position="102"/>
    </location>
</feature>
<dbReference type="OrthoDB" id="10055694at2759"/>
<dbReference type="Ensembl" id="ENSFHET00000011932.1">
    <property type="protein sequence ID" value="ENSFHEP00000022810.1"/>
    <property type="gene ID" value="ENSFHEG00000003417.1"/>
</dbReference>
<dbReference type="Pfam" id="PF15692">
    <property type="entry name" value="NKAP"/>
    <property type="match status" value="1"/>
</dbReference>
<feature type="compositionally biased region" description="Basic and acidic residues" evidence="1">
    <location>
        <begin position="258"/>
        <end position="271"/>
    </location>
</feature>
<feature type="compositionally biased region" description="Low complexity" evidence="1">
    <location>
        <begin position="283"/>
        <end position="292"/>
    </location>
</feature>
<accession>A0A3Q2U085</accession>
<sequence>MSKQPLGKTLLRNVIRHTDAHNKIQEETEMWKMRDWEIQTSDHKHLPNANIMRTFCIKTDKFSSDSAPLTRGALHGGHMHCDRVPDQSRNLSSGRERVSEHDDREARYWTRKLYEFEAGDPDRWGHSGFKELYPEEFDSDSDKSFTLKKTGRRKMKRSKSDTEECLSKRSKKSSLKKKKKKKNKDGKKKKVKSSSNDSGTDDKSDTKDKHRKKKRAKGRHKTKKSVKARRREEDSSSGDGNSDGIKGRRTKSRKKRKQDSLKDSDSELESNKKRRKNWRAAGEESSGGSSTD</sequence>
<feature type="compositionally biased region" description="Basic residues" evidence="1">
    <location>
        <begin position="168"/>
        <end position="192"/>
    </location>
</feature>
<dbReference type="Proteomes" id="UP000265000">
    <property type="component" value="Unplaced"/>
</dbReference>
<dbReference type="STRING" id="8078.ENSFHEP00000022810"/>
<dbReference type="AlphaFoldDB" id="A0A3Q2U085"/>
<dbReference type="GeneTree" id="ENSGT00940000167059"/>
<name>A0A3Q2U085_FUNHE</name>
<reference evidence="2" key="1">
    <citation type="submission" date="2025-08" db="UniProtKB">
        <authorList>
            <consortium name="Ensembl"/>
        </authorList>
    </citation>
    <scope>IDENTIFICATION</scope>
</reference>
<dbReference type="GeneID" id="105939750"/>
<dbReference type="PANTHER" id="PTHR46940:SF1">
    <property type="entry name" value="NKAP DOMAIN CONTAINING 1"/>
    <property type="match status" value="1"/>
</dbReference>
<feature type="compositionally biased region" description="Basic and acidic residues" evidence="1">
    <location>
        <begin position="158"/>
        <end position="167"/>
    </location>
</feature>
<dbReference type="CTD" id="55216"/>
<feature type="region of interest" description="Disordered" evidence="1">
    <location>
        <begin position="137"/>
        <end position="292"/>
    </location>
</feature>
<evidence type="ECO:0000256" key="1">
    <source>
        <dbReference type="SAM" id="MobiDB-lite"/>
    </source>
</evidence>
<organism evidence="2 3">
    <name type="scientific">Fundulus heteroclitus</name>
    <name type="common">Killifish</name>
    <name type="synonym">Mummichog</name>
    <dbReference type="NCBI Taxonomy" id="8078"/>
    <lineage>
        <taxon>Eukaryota</taxon>
        <taxon>Metazoa</taxon>
        <taxon>Chordata</taxon>
        <taxon>Craniata</taxon>
        <taxon>Vertebrata</taxon>
        <taxon>Euteleostomi</taxon>
        <taxon>Actinopterygii</taxon>
        <taxon>Neopterygii</taxon>
        <taxon>Teleostei</taxon>
        <taxon>Neoteleostei</taxon>
        <taxon>Acanthomorphata</taxon>
        <taxon>Ovalentaria</taxon>
        <taxon>Atherinomorphae</taxon>
        <taxon>Cyprinodontiformes</taxon>
        <taxon>Fundulidae</taxon>
        <taxon>Fundulus</taxon>
    </lineage>
</organism>
<evidence type="ECO:0000313" key="3">
    <source>
        <dbReference type="Proteomes" id="UP000265000"/>
    </source>
</evidence>
<evidence type="ECO:0000313" key="2">
    <source>
        <dbReference type="Ensembl" id="ENSFHEP00000022810.1"/>
    </source>
</evidence>
<protein>
    <submittedName>
        <fullName evidence="2">NKAP domain containing 1</fullName>
    </submittedName>
</protein>